<evidence type="ECO:0000256" key="2">
    <source>
        <dbReference type="ARBA" id="ARBA00022679"/>
    </source>
</evidence>
<dbReference type="EMBL" id="CP097509">
    <property type="protein sequence ID" value="URE21613.1"/>
    <property type="molecule type" value="Genomic_DNA"/>
</dbReference>
<dbReference type="OrthoDB" id="4062651at2759"/>
<dbReference type="Pfam" id="PF08488">
    <property type="entry name" value="WAK"/>
    <property type="match status" value="1"/>
</dbReference>
<proteinExistence type="predicted"/>
<keyword evidence="3 6" id="KW-0732">Signal</keyword>
<feature type="domain" description="Wall-associated receptor kinase galacturonan-binding" evidence="8">
    <location>
        <begin position="37"/>
        <end position="95"/>
    </location>
</feature>
<evidence type="ECO:0000313" key="9">
    <source>
        <dbReference type="EMBL" id="URE21613.1"/>
    </source>
</evidence>
<dbReference type="GO" id="GO:0004674">
    <property type="term" value="F:protein serine/threonine kinase activity"/>
    <property type="evidence" value="ECO:0007669"/>
    <property type="project" value="InterPro"/>
</dbReference>
<evidence type="ECO:0000259" key="7">
    <source>
        <dbReference type="Pfam" id="PF08488"/>
    </source>
</evidence>
<name>A0A9E7GYU1_9LILI</name>
<dbReference type="GO" id="GO:0016020">
    <property type="term" value="C:membrane"/>
    <property type="evidence" value="ECO:0007669"/>
    <property type="project" value="UniProtKB-SubCell"/>
</dbReference>
<accession>A0A9E7GYU1</accession>
<dbReference type="AlphaFoldDB" id="A0A9E7GYU1"/>
<evidence type="ECO:0000256" key="4">
    <source>
        <dbReference type="ARBA" id="ARBA00023157"/>
    </source>
</evidence>
<evidence type="ECO:0000256" key="6">
    <source>
        <dbReference type="SAM" id="SignalP"/>
    </source>
</evidence>
<keyword evidence="5" id="KW-0325">Glycoprotein</keyword>
<organism evidence="9 10">
    <name type="scientific">Musa troglodytarum</name>
    <name type="common">fe'i banana</name>
    <dbReference type="NCBI Taxonomy" id="320322"/>
    <lineage>
        <taxon>Eukaryota</taxon>
        <taxon>Viridiplantae</taxon>
        <taxon>Streptophyta</taxon>
        <taxon>Embryophyta</taxon>
        <taxon>Tracheophyta</taxon>
        <taxon>Spermatophyta</taxon>
        <taxon>Magnoliopsida</taxon>
        <taxon>Liliopsida</taxon>
        <taxon>Zingiberales</taxon>
        <taxon>Musaceae</taxon>
        <taxon>Musa</taxon>
    </lineage>
</organism>
<evidence type="ECO:0000256" key="1">
    <source>
        <dbReference type="ARBA" id="ARBA00004479"/>
    </source>
</evidence>
<feature type="signal peptide" evidence="6">
    <location>
        <begin position="1"/>
        <end position="23"/>
    </location>
</feature>
<evidence type="ECO:0000256" key="3">
    <source>
        <dbReference type="ARBA" id="ARBA00022729"/>
    </source>
</evidence>
<dbReference type="Proteomes" id="UP001055439">
    <property type="component" value="Chromosome 7"/>
</dbReference>
<keyword evidence="2" id="KW-0808">Transferase</keyword>
<dbReference type="GO" id="GO:0030247">
    <property type="term" value="F:polysaccharide binding"/>
    <property type="evidence" value="ECO:0007669"/>
    <property type="project" value="InterPro"/>
</dbReference>
<keyword evidence="9" id="KW-0675">Receptor</keyword>
<keyword evidence="4" id="KW-1015">Disulfide bond</keyword>
<sequence length="316" mass="34446">MVAKRVLLFQIAATLLLASAVAAADSNATAPMSKPGCPNKCGEVDIPYPFGTGTDCFMQGYDITCSNTTDPPKAFISAGNIEILRISLVDHELTVRIYMAKWCYDHPFHANTSVDYPYLFSATRNKFTVVGCSTLAYIGGNHDTHSYTSGCISICHEESSVSEGPSCDGLGCCQTSIPTELNVFNTYFDVNFDKGNVQSFSPCNYAFLADQDWFQFDKSKLSEDFGIKNNDRSPAVLDWAIRSPSSCPDAEAHPETYACRGGNTTCLNSTNGDGYRCMCAEGYTGNPYLVGGCQEDGLPYKKLSFEKFKHEKGADV</sequence>
<keyword evidence="10" id="KW-1185">Reference proteome</keyword>
<comment type="subcellular location">
    <subcellularLocation>
        <location evidence="1">Membrane</location>
        <topology evidence="1">Single-pass type I membrane protein</topology>
    </subcellularLocation>
</comment>
<feature type="domain" description="Wall-associated receptor kinase" evidence="7">
    <location>
        <begin position="166"/>
        <end position="220"/>
    </location>
</feature>
<dbReference type="Pfam" id="PF13947">
    <property type="entry name" value="GUB_WAK_bind"/>
    <property type="match status" value="1"/>
</dbReference>
<reference evidence="9" key="1">
    <citation type="submission" date="2022-05" db="EMBL/GenBank/DDBJ databases">
        <title>The Musa troglodytarum L. genome provides insights into the mechanism of non-climacteric behaviour and enrichment of carotenoids.</title>
        <authorList>
            <person name="Wang J."/>
        </authorList>
    </citation>
    <scope>NUCLEOTIDE SEQUENCE</scope>
    <source>
        <tissue evidence="9">Leaf</tissue>
    </source>
</reference>
<dbReference type="PANTHER" id="PTHR33491">
    <property type="entry name" value="OSJNBA0016N04.9 PROTEIN"/>
    <property type="match status" value="1"/>
</dbReference>
<dbReference type="InterPro" id="IPR025287">
    <property type="entry name" value="WAK_GUB"/>
</dbReference>
<evidence type="ECO:0000259" key="8">
    <source>
        <dbReference type="Pfam" id="PF13947"/>
    </source>
</evidence>
<dbReference type="InterPro" id="IPR013695">
    <property type="entry name" value="WAK"/>
</dbReference>
<evidence type="ECO:0000256" key="5">
    <source>
        <dbReference type="ARBA" id="ARBA00023180"/>
    </source>
</evidence>
<evidence type="ECO:0000313" key="10">
    <source>
        <dbReference type="Proteomes" id="UP001055439"/>
    </source>
</evidence>
<feature type="chain" id="PRO_5038430017" evidence="6">
    <location>
        <begin position="24"/>
        <end position="316"/>
    </location>
</feature>
<protein>
    <submittedName>
        <fullName evidence="9">Wall-associated receptor kinase</fullName>
    </submittedName>
</protein>
<keyword evidence="9" id="KW-0418">Kinase</keyword>
<gene>
    <name evidence="9" type="ORF">MUK42_12239</name>
</gene>